<gene>
    <name evidence="1" type="ORF">INT47_004880</name>
</gene>
<dbReference type="InterPro" id="IPR013877">
    <property type="entry name" value="YAP-bd/ALF4/Glomulin"/>
</dbReference>
<dbReference type="PANTHER" id="PTHR15430:SF1">
    <property type="entry name" value="GLOMULIN"/>
    <property type="match status" value="1"/>
</dbReference>
<keyword evidence="2" id="KW-1185">Reference proteome</keyword>
<protein>
    <submittedName>
        <fullName evidence="1">Uncharacterized protein</fullName>
    </submittedName>
</protein>
<sequence>MMNSVRRSVKDLADNKRRWRDKFRQQCNDRMKNDRQAKFNQNRQEQFMQHLIQNEWAEFVRLNEQTMREEGIMDINDLISESIHNDDETQVHLLLEEKELEEAIACYEQSRQCVSCKKSILTFTPQLASCPTCGFYATEPCLAQIDAASFSHAQQCQGPIEVSFEPGTDNTLLVACDSCGLWDMFYIHQVYLNGDLVGDAPASSNVTIDTILQGITNNASVKPMLYQILSILQADPQTAHVDLMDRMFPLLNDEDKEIRGCAYVIIEKTAAQLEADDLVERMMDQLICISWDFETELDCVKTARLSSMYMALFGQGLEQMKRAREWMLFLPFLANYVTKTMDGIESVMIEKSLYGGHQRKRDGWEETVDLFVGSCLDLIEFIHTRTVIPSYSEFPIETVDIGLENGDTKRRYLGYYLTDLVYERILLNAHVSFSKSYYEKYHSKYNIQRPNQVISLSDPTLLSLIQRCLLLSHSFGFTADRMMCLYECLQKKDHHAISKEDQISDDDRQMINSRMYPLSHRGIGAVISFSVYDSRLSSKPVGLLCETSDALAFAEKYIGTVVQLLSGSNAMQVDKGIFVLLYLSDEIKTTVTMVDLEKQVEGPNGAFQASQLIEIISSVAATHPDPSLRFFSYKLVEKFLNFGDEETRVFLLRELLETCPFHCMKTAAIGLLKEQINQAFAKGASVFTSPLIVKVFFPLVFQCDWNEEAFWDDYAHVMQALNLYFYLLIKDRPHNLTTVWTTENIKSMQKNYLNPLTHLLDTLKPNKK</sequence>
<evidence type="ECO:0000313" key="2">
    <source>
        <dbReference type="Proteomes" id="UP000603453"/>
    </source>
</evidence>
<proteinExistence type="predicted"/>
<dbReference type="AlphaFoldDB" id="A0A8H7QPT1"/>
<dbReference type="PANTHER" id="PTHR15430">
    <property type="entry name" value="GLOMULIN"/>
    <property type="match status" value="1"/>
</dbReference>
<name>A0A8H7QPT1_9FUNG</name>
<accession>A0A8H7QPT1</accession>
<dbReference type="EMBL" id="JAEPRD010000143">
    <property type="protein sequence ID" value="KAG2196577.1"/>
    <property type="molecule type" value="Genomic_DNA"/>
</dbReference>
<dbReference type="OrthoDB" id="5396786at2759"/>
<dbReference type="InterPro" id="IPR019516">
    <property type="entry name" value="Glomulin/ALF4"/>
</dbReference>
<comment type="caution">
    <text evidence="1">The sequence shown here is derived from an EMBL/GenBank/DDBJ whole genome shotgun (WGS) entry which is preliminary data.</text>
</comment>
<dbReference type="GO" id="GO:0005737">
    <property type="term" value="C:cytoplasm"/>
    <property type="evidence" value="ECO:0007669"/>
    <property type="project" value="TreeGrafter"/>
</dbReference>
<dbReference type="Proteomes" id="UP000603453">
    <property type="component" value="Unassembled WGS sequence"/>
</dbReference>
<evidence type="ECO:0000313" key="1">
    <source>
        <dbReference type="EMBL" id="KAG2196577.1"/>
    </source>
</evidence>
<dbReference type="GO" id="GO:0055105">
    <property type="term" value="F:ubiquitin-protein transferase inhibitor activity"/>
    <property type="evidence" value="ECO:0007669"/>
    <property type="project" value="TreeGrafter"/>
</dbReference>
<reference evidence="1" key="1">
    <citation type="submission" date="2020-12" db="EMBL/GenBank/DDBJ databases">
        <title>Metabolic potential, ecology and presence of endohyphal bacteria is reflected in genomic diversity of Mucoromycotina.</title>
        <authorList>
            <person name="Muszewska A."/>
            <person name="Okrasinska A."/>
            <person name="Steczkiewicz K."/>
            <person name="Drgas O."/>
            <person name="Orlowska M."/>
            <person name="Perlinska-Lenart U."/>
            <person name="Aleksandrzak-Piekarczyk T."/>
            <person name="Szatraj K."/>
            <person name="Zielenkiewicz U."/>
            <person name="Pilsyk S."/>
            <person name="Malc E."/>
            <person name="Mieczkowski P."/>
            <person name="Kruszewska J.S."/>
            <person name="Biernat P."/>
            <person name="Pawlowska J."/>
        </authorList>
    </citation>
    <scope>NUCLEOTIDE SEQUENCE</scope>
    <source>
        <strain evidence="1">WA0000017839</strain>
    </source>
</reference>
<dbReference type="Pfam" id="PF08568">
    <property type="entry name" value="Kinetochor_Ybp2"/>
    <property type="match status" value="1"/>
</dbReference>
<organism evidence="1 2">
    <name type="scientific">Mucor saturninus</name>
    <dbReference type="NCBI Taxonomy" id="64648"/>
    <lineage>
        <taxon>Eukaryota</taxon>
        <taxon>Fungi</taxon>
        <taxon>Fungi incertae sedis</taxon>
        <taxon>Mucoromycota</taxon>
        <taxon>Mucoromycotina</taxon>
        <taxon>Mucoromycetes</taxon>
        <taxon>Mucorales</taxon>
        <taxon>Mucorineae</taxon>
        <taxon>Mucoraceae</taxon>
        <taxon>Mucor</taxon>
    </lineage>
</organism>